<dbReference type="AlphaFoldDB" id="A0A7S2N4G3"/>
<name>A0A7S2N4G3_9STRA</name>
<sequence>MSTAKISTLLASPALKWAAGGWTFFILENLILSENRTYLITKLGDDGYHYFYGALSTTAMGTVGYAYLRKVRAAAPLLWNVGGPVPRGAMMASFALNALGLGMASQSFPKLQIPVALVNVSAEESDGGAAPSVMGPSSPQQVATATAPSRAWKVRCPFDFTDSRAQTGTNDSGTGAADIHGLDRITRHPGLWAFGILGLGNALLVPSLPQRVWLSMPLMVAWIGGAHTDSRHRRGMGGQLRPELDSVTSNVPFWAMLNGSQGNVGKALMDFGGEVKGLNAAIATGAAAMWVLRRGRGKAPAFVR</sequence>
<keyword evidence="2" id="KW-0812">Transmembrane</keyword>
<reference evidence="6" key="1">
    <citation type="submission" date="2021-01" db="EMBL/GenBank/DDBJ databases">
        <authorList>
            <person name="Corre E."/>
            <person name="Pelletier E."/>
            <person name="Niang G."/>
            <person name="Scheremetjew M."/>
            <person name="Finn R."/>
            <person name="Kale V."/>
            <person name="Holt S."/>
            <person name="Cochrane G."/>
            <person name="Meng A."/>
            <person name="Brown T."/>
            <person name="Cohen L."/>
        </authorList>
    </citation>
    <scope>NUCLEOTIDE SEQUENCE</scope>
    <source>
        <strain evidence="6">CCMP826</strain>
    </source>
</reference>
<dbReference type="InterPro" id="IPR009915">
    <property type="entry name" value="NnrU_dom"/>
</dbReference>
<dbReference type="Pfam" id="PF07298">
    <property type="entry name" value="NnrU"/>
    <property type="match status" value="1"/>
</dbReference>
<accession>A0A7S2N4G3</accession>
<evidence type="ECO:0000256" key="1">
    <source>
        <dbReference type="ARBA" id="ARBA00004141"/>
    </source>
</evidence>
<evidence type="ECO:0000256" key="3">
    <source>
        <dbReference type="ARBA" id="ARBA00022989"/>
    </source>
</evidence>
<comment type="subcellular location">
    <subcellularLocation>
        <location evidence="1">Membrane</location>
        <topology evidence="1">Multi-pass membrane protein</topology>
    </subcellularLocation>
</comment>
<feature type="domain" description="NnrU" evidence="5">
    <location>
        <begin position="31"/>
        <end position="253"/>
    </location>
</feature>
<evidence type="ECO:0000256" key="4">
    <source>
        <dbReference type="ARBA" id="ARBA00023136"/>
    </source>
</evidence>
<gene>
    <name evidence="6" type="ORF">HTAM1171_LOCUS12263</name>
</gene>
<dbReference type="GO" id="GO:0016020">
    <property type="term" value="C:membrane"/>
    <property type="evidence" value="ECO:0007669"/>
    <property type="project" value="UniProtKB-SubCell"/>
</dbReference>
<proteinExistence type="predicted"/>
<keyword evidence="3" id="KW-1133">Transmembrane helix</keyword>
<evidence type="ECO:0000259" key="5">
    <source>
        <dbReference type="Pfam" id="PF07298"/>
    </source>
</evidence>
<protein>
    <recommendedName>
        <fullName evidence="5">NnrU domain-containing protein</fullName>
    </recommendedName>
</protein>
<evidence type="ECO:0000313" key="6">
    <source>
        <dbReference type="EMBL" id="CAD9519258.1"/>
    </source>
</evidence>
<evidence type="ECO:0000256" key="2">
    <source>
        <dbReference type="ARBA" id="ARBA00022692"/>
    </source>
</evidence>
<dbReference type="EMBL" id="HBGV01019722">
    <property type="protein sequence ID" value="CAD9519258.1"/>
    <property type="molecule type" value="Transcribed_RNA"/>
</dbReference>
<keyword evidence="4" id="KW-0472">Membrane</keyword>
<organism evidence="6">
    <name type="scientific">Helicotheca tamesis</name>
    <dbReference type="NCBI Taxonomy" id="374047"/>
    <lineage>
        <taxon>Eukaryota</taxon>
        <taxon>Sar</taxon>
        <taxon>Stramenopiles</taxon>
        <taxon>Ochrophyta</taxon>
        <taxon>Bacillariophyta</taxon>
        <taxon>Mediophyceae</taxon>
        <taxon>Lithodesmiophycidae</taxon>
        <taxon>Lithodesmiales</taxon>
        <taxon>Lithodesmiaceae</taxon>
        <taxon>Helicotheca</taxon>
    </lineage>
</organism>